<dbReference type="OrthoDB" id="2310150at2759"/>
<dbReference type="AlphaFoldDB" id="B7G8U4"/>
<evidence type="ECO:0000256" key="1">
    <source>
        <dbReference type="ARBA" id="ARBA00023002"/>
    </source>
</evidence>
<dbReference type="GO" id="GO:0016491">
    <property type="term" value="F:oxidoreductase activity"/>
    <property type="evidence" value="ECO:0007669"/>
    <property type="project" value="UniProtKB-KW"/>
</dbReference>
<name>B7G8U4_PHATC</name>
<dbReference type="SUPFAM" id="SSF51430">
    <property type="entry name" value="NAD(P)-linked oxidoreductase"/>
    <property type="match status" value="1"/>
</dbReference>
<gene>
    <name evidence="3" type="ORF">PHATRDRAFT_42255</name>
</gene>
<reference evidence="3 4" key="1">
    <citation type="journal article" date="2008" name="Nature">
        <title>The Phaeodactylum genome reveals the evolutionary history of diatom genomes.</title>
        <authorList>
            <person name="Bowler C."/>
            <person name="Allen A.E."/>
            <person name="Badger J.H."/>
            <person name="Grimwood J."/>
            <person name="Jabbari K."/>
            <person name="Kuo A."/>
            <person name="Maheswari U."/>
            <person name="Martens C."/>
            <person name="Maumus F."/>
            <person name="Otillar R.P."/>
            <person name="Rayko E."/>
            <person name="Salamov A."/>
            <person name="Vandepoele K."/>
            <person name="Beszteri B."/>
            <person name="Gruber A."/>
            <person name="Heijde M."/>
            <person name="Katinka M."/>
            <person name="Mock T."/>
            <person name="Valentin K."/>
            <person name="Verret F."/>
            <person name="Berges J.A."/>
            <person name="Brownlee C."/>
            <person name="Cadoret J.P."/>
            <person name="Chiovitti A."/>
            <person name="Choi C.J."/>
            <person name="Coesel S."/>
            <person name="De Martino A."/>
            <person name="Detter J.C."/>
            <person name="Durkin C."/>
            <person name="Falciatore A."/>
            <person name="Fournet J."/>
            <person name="Haruta M."/>
            <person name="Huysman M.J."/>
            <person name="Jenkins B.D."/>
            <person name="Jiroutova K."/>
            <person name="Jorgensen R.E."/>
            <person name="Joubert Y."/>
            <person name="Kaplan A."/>
            <person name="Kroger N."/>
            <person name="Kroth P.G."/>
            <person name="La Roche J."/>
            <person name="Lindquist E."/>
            <person name="Lommer M."/>
            <person name="Martin-Jezequel V."/>
            <person name="Lopez P.J."/>
            <person name="Lucas S."/>
            <person name="Mangogna M."/>
            <person name="McGinnis K."/>
            <person name="Medlin L.K."/>
            <person name="Montsant A."/>
            <person name="Oudot-Le Secq M.P."/>
            <person name="Napoli C."/>
            <person name="Obornik M."/>
            <person name="Parker M.S."/>
            <person name="Petit J.L."/>
            <person name="Porcel B.M."/>
            <person name="Poulsen N."/>
            <person name="Robison M."/>
            <person name="Rychlewski L."/>
            <person name="Rynearson T.A."/>
            <person name="Schmutz J."/>
            <person name="Shapiro H."/>
            <person name="Siaut M."/>
            <person name="Stanley M."/>
            <person name="Sussman M.R."/>
            <person name="Taylor A.R."/>
            <person name="Vardi A."/>
            <person name="von Dassow P."/>
            <person name="Vyverman W."/>
            <person name="Willis A."/>
            <person name="Wyrwicz L.S."/>
            <person name="Rokhsar D.S."/>
            <person name="Weissenbach J."/>
            <person name="Armbrust E.V."/>
            <person name="Green B.R."/>
            <person name="Van de Peer Y."/>
            <person name="Grigoriev I.V."/>
        </authorList>
    </citation>
    <scope>NUCLEOTIDE SEQUENCE [LARGE SCALE GENOMIC DNA]</scope>
    <source>
        <strain evidence="3 4">CCAP 1055/1</strain>
    </source>
</reference>
<evidence type="ECO:0000259" key="2">
    <source>
        <dbReference type="Pfam" id="PF00248"/>
    </source>
</evidence>
<dbReference type="Pfam" id="PF00248">
    <property type="entry name" value="Aldo_ket_red"/>
    <property type="match status" value="1"/>
</dbReference>
<keyword evidence="4" id="KW-1185">Reference proteome</keyword>
<evidence type="ECO:0000313" key="3">
    <source>
        <dbReference type="EMBL" id="EEC45228.1"/>
    </source>
</evidence>
<evidence type="ECO:0000313" key="4">
    <source>
        <dbReference type="Proteomes" id="UP000000759"/>
    </source>
</evidence>
<dbReference type="GeneID" id="7194985"/>
<reference evidence="4" key="2">
    <citation type="submission" date="2008-08" db="EMBL/GenBank/DDBJ databases">
        <authorList>
            <consortium name="Diatom Consortium"/>
            <person name="Grigoriev I."/>
            <person name="Grimwood J."/>
            <person name="Kuo A."/>
            <person name="Otillar R.P."/>
            <person name="Salamov A."/>
            <person name="Detter J.C."/>
            <person name="Lindquist E."/>
            <person name="Shapiro H."/>
            <person name="Lucas S."/>
            <person name="Glavina del Rio T."/>
            <person name="Pitluck S."/>
            <person name="Rokhsar D."/>
            <person name="Bowler C."/>
        </authorList>
    </citation>
    <scope>GENOME REANNOTATION</scope>
    <source>
        <strain evidence="4">CCAP 1055/1</strain>
    </source>
</reference>
<dbReference type="InterPro" id="IPR020471">
    <property type="entry name" value="AKR"/>
</dbReference>
<dbReference type="InterPro" id="IPR036812">
    <property type="entry name" value="NAD(P)_OxRdtase_dom_sf"/>
</dbReference>
<organism evidence="3 4">
    <name type="scientific">Phaeodactylum tricornutum (strain CCAP 1055/1)</name>
    <dbReference type="NCBI Taxonomy" id="556484"/>
    <lineage>
        <taxon>Eukaryota</taxon>
        <taxon>Sar</taxon>
        <taxon>Stramenopiles</taxon>
        <taxon>Ochrophyta</taxon>
        <taxon>Bacillariophyta</taxon>
        <taxon>Bacillariophyceae</taxon>
        <taxon>Bacillariophycidae</taxon>
        <taxon>Naviculales</taxon>
        <taxon>Phaeodactylaceae</taxon>
        <taxon>Phaeodactylum</taxon>
    </lineage>
</organism>
<dbReference type="HOGENOM" id="CLU_023205_2_0_1"/>
<proteinExistence type="predicted"/>
<dbReference type="InterPro" id="IPR050523">
    <property type="entry name" value="AKR_Detox_Biosynth"/>
</dbReference>
<protein>
    <recommendedName>
        <fullName evidence="2">NADP-dependent oxidoreductase domain-containing protein</fullName>
    </recommendedName>
</protein>
<dbReference type="KEGG" id="pti:PHATRDRAFT_42255"/>
<dbReference type="FunCoup" id="B7G8U4">
    <property type="interactions" value="32"/>
</dbReference>
<accession>B7G8U4</accession>
<dbReference type="STRING" id="556484.B7G8U4"/>
<dbReference type="RefSeq" id="XP_002183528.1">
    <property type="nucleotide sequence ID" value="XM_002183492.1"/>
</dbReference>
<dbReference type="InParanoid" id="B7G8U4"/>
<feature type="domain" description="NADP-dependent oxidoreductase" evidence="2">
    <location>
        <begin position="15"/>
        <end position="339"/>
    </location>
</feature>
<dbReference type="PANTHER" id="PTHR43364">
    <property type="entry name" value="NADH-SPECIFIC METHYLGLYOXAL REDUCTASE-RELATED"/>
    <property type="match status" value="1"/>
</dbReference>
<dbReference type="Gene3D" id="3.20.20.100">
    <property type="entry name" value="NADP-dependent oxidoreductase domain"/>
    <property type="match status" value="1"/>
</dbReference>
<dbReference type="InterPro" id="IPR023210">
    <property type="entry name" value="NADP_OxRdtase_dom"/>
</dbReference>
<dbReference type="PaxDb" id="2850-Phatr42255"/>
<dbReference type="eggNOG" id="KOG1575">
    <property type="taxonomic scope" value="Eukaryota"/>
</dbReference>
<dbReference type="PANTHER" id="PTHR43364:SF4">
    <property type="entry name" value="NAD(P)-LINKED OXIDOREDUCTASE SUPERFAMILY PROTEIN"/>
    <property type="match status" value="1"/>
</dbReference>
<sequence length="349" mass="38854">MDYVQLGDSDLVVSKVCMGTMTFGEQNTLEEGVEQLTRAFDEFGVNFLDTAEMYPVPTKATTQGATDKAIKMFLQSRKREDVILATKVCGRSERIKWLPRRDSETPAALTRDQILDSVDASLERLGTDYIDLLQLHWPGDFRPSQYQDNPKPTSFEEQLSALQELVTTGKVRYVGVSNESAYGVCSMAALTRQFPELYPKIVSIQNSFSLVVRKDFEAGLGEACFHHNVGLLAYSPLAAGTLSGKYRKNVPKGARLTLFPGFMERYLGSSNEEAVNAYCDLAKKADLTPTQLALGWCYHNELVASSIIGATTMDQLEENIQAYDVRLSDDVSKEIEAIYAKYTDPTKAR</sequence>
<dbReference type="CDD" id="cd19094">
    <property type="entry name" value="AKR_Tas-like"/>
    <property type="match status" value="1"/>
</dbReference>
<keyword evidence="1" id="KW-0560">Oxidoreductase</keyword>
<dbReference type="EMBL" id="CM000621">
    <property type="protein sequence ID" value="EEC45228.1"/>
    <property type="molecule type" value="Genomic_DNA"/>
</dbReference>
<dbReference type="Proteomes" id="UP000000759">
    <property type="component" value="Chromosome 19"/>
</dbReference>
<dbReference type="PRINTS" id="PR00069">
    <property type="entry name" value="ALDKETRDTASE"/>
</dbReference>